<dbReference type="SUPFAM" id="SSF51621">
    <property type="entry name" value="Phosphoenolpyruvate/pyruvate domain"/>
    <property type="match status" value="1"/>
</dbReference>
<dbReference type="InterPro" id="IPR040442">
    <property type="entry name" value="Pyrv_kinase-like_dom_sf"/>
</dbReference>
<dbReference type="NCBIfam" id="NF001452">
    <property type="entry name" value="PRK00311.1"/>
    <property type="match status" value="1"/>
</dbReference>
<evidence type="ECO:0000256" key="3">
    <source>
        <dbReference type="ARBA" id="ARBA00022655"/>
    </source>
</evidence>
<comment type="caution">
    <text evidence="6">The sequence shown here is derived from an EMBL/GenBank/DDBJ whole genome shotgun (WGS) entry which is preliminary data.</text>
</comment>
<keyword evidence="4 5" id="KW-0808">Transferase</keyword>
<feature type="binding site" evidence="5">
    <location>
        <position position="120"/>
    </location>
    <ligand>
        <name>3-methyl-2-oxobutanoate</name>
        <dbReference type="ChEBI" id="CHEBI:11851"/>
    </ligand>
</feature>
<dbReference type="Pfam" id="PF02548">
    <property type="entry name" value="Pantoate_transf"/>
    <property type="match status" value="1"/>
</dbReference>
<feature type="binding site" evidence="5">
    <location>
        <begin position="51"/>
        <end position="52"/>
    </location>
    <ligand>
        <name>3-methyl-2-oxobutanoate</name>
        <dbReference type="ChEBI" id="CHEBI:11851"/>
    </ligand>
</feature>
<comment type="function">
    <text evidence="5">Catalyzes the reversible reaction in which hydroxymethyl group from 5,10-methylenetetrahydrofolate is transferred onto alpha-ketoisovalerate to form ketopantoate.</text>
</comment>
<evidence type="ECO:0000256" key="5">
    <source>
        <dbReference type="HAMAP-Rule" id="MF_00156"/>
    </source>
</evidence>
<evidence type="ECO:0000256" key="4">
    <source>
        <dbReference type="ARBA" id="ARBA00022679"/>
    </source>
</evidence>
<comment type="catalytic activity">
    <reaction evidence="5">
        <text>(6R)-5,10-methylene-5,6,7,8-tetrahydrofolate + 3-methyl-2-oxobutanoate + H2O = 2-dehydropantoate + (6S)-5,6,7,8-tetrahydrofolate</text>
        <dbReference type="Rhea" id="RHEA:11824"/>
        <dbReference type="ChEBI" id="CHEBI:11561"/>
        <dbReference type="ChEBI" id="CHEBI:11851"/>
        <dbReference type="ChEBI" id="CHEBI:15377"/>
        <dbReference type="ChEBI" id="CHEBI:15636"/>
        <dbReference type="ChEBI" id="CHEBI:57453"/>
        <dbReference type="EC" id="2.1.2.11"/>
    </reaction>
</comment>
<protein>
    <recommendedName>
        <fullName evidence="5">3-methyl-2-oxobutanoate hydroxymethyltransferase</fullName>
        <ecNumber evidence="5">2.1.2.11</ecNumber>
    </recommendedName>
    <alternativeName>
        <fullName evidence="5">Ketopantoate hydroxymethyltransferase</fullName>
        <shortName evidence="5">KPHMT</shortName>
    </alternativeName>
</protein>
<feature type="binding site" evidence="5">
    <location>
        <position position="51"/>
    </location>
    <ligand>
        <name>Mg(2+)</name>
        <dbReference type="ChEBI" id="CHEBI:18420"/>
    </ligand>
</feature>
<comment type="pathway">
    <text evidence="5">Cofactor biosynthesis; (R)-pantothenate biosynthesis; (R)-pantoate from 3-methyl-2-oxobutanoate: step 1/2.</text>
</comment>
<dbReference type="Gene3D" id="3.20.20.60">
    <property type="entry name" value="Phosphoenolpyruvate-binding domains"/>
    <property type="match status" value="1"/>
</dbReference>
<sequence>MAISADIKQIRTTHLAQAKQDGTHFAMLTAYDQYMAEIFDAAGIETLLVGDSAANNVLGHRTTLPITLDQMITFSAAVVRSTTRAMVIADMPFGSYEVSPEQAVASGIRLLKEAGVAAVKMEGGEFYAPHIEAMTAAGVPVMAHIGFTPQSENTLGGYRVQGRGDEAAADMVKTAQTLEAAGAFGLLMEMVPTSVANAVDEALTIPTVGIGAGPGTTGQVLVWQDMLGLRGGRMAKFVKQYANLRPIVEQAARDFHKEVVSGAFPDEATSFSS</sequence>
<comment type="cofactor">
    <cofactor evidence="5">
        <name>Mg(2+)</name>
        <dbReference type="ChEBI" id="CHEBI:18420"/>
    </cofactor>
    <text evidence="5">Binds 1 Mg(2+) ion per subunit.</text>
</comment>
<keyword evidence="3 5" id="KW-0566">Pantothenate biosynthesis</keyword>
<organism evidence="6 7">
    <name type="scientific">Micrococcoides hystricis</name>
    <dbReference type="NCBI Taxonomy" id="1572761"/>
    <lineage>
        <taxon>Bacteria</taxon>
        <taxon>Bacillati</taxon>
        <taxon>Actinomycetota</taxon>
        <taxon>Actinomycetes</taxon>
        <taxon>Micrococcales</taxon>
        <taxon>Micrococcaceae</taxon>
        <taxon>Micrococcoides</taxon>
    </lineage>
</organism>
<name>A0ABV6P6U7_9MICC</name>
<feature type="active site" description="Proton acceptor" evidence="5">
    <location>
        <position position="189"/>
    </location>
</feature>
<dbReference type="NCBIfam" id="TIGR00222">
    <property type="entry name" value="panB"/>
    <property type="match status" value="1"/>
</dbReference>
<evidence type="ECO:0000313" key="7">
    <source>
        <dbReference type="Proteomes" id="UP001589862"/>
    </source>
</evidence>
<dbReference type="EC" id="2.1.2.11" evidence="5"/>
<keyword evidence="7" id="KW-1185">Reference proteome</keyword>
<gene>
    <name evidence="5 6" type="primary">panB</name>
    <name evidence="6" type="ORF">ACFFFR_00390</name>
</gene>
<evidence type="ECO:0000256" key="1">
    <source>
        <dbReference type="ARBA" id="ARBA00008676"/>
    </source>
</evidence>
<dbReference type="Proteomes" id="UP001589862">
    <property type="component" value="Unassembled WGS sequence"/>
</dbReference>
<dbReference type="PANTHER" id="PTHR20881:SF0">
    <property type="entry name" value="3-METHYL-2-OXOBUTANOATE HYDROXYMETHYLTRANSFERASE"/>
    <property type="match status" value="1"/>
</dbReference>
<comment type="subunit">
    <text evidence="2 5">Homodecamer; pentamer of dimers.</text>
</comment>
<evidence type="ECO:0000256" key="2">
    <source>
        <dbReference type="ARBA" id="ARBA00011424"/>
    </source>
</evidence>
<proteinExistence type="inferred from homology"/>
<feature type="binding site" evidence="5">
    <location>
        <position position="122"/>
    </location>
    <ligand>
        <name>Mg(2+)</name>
        <dbReference type="ChEBI" id="CHEBI:18420"/>
    </ligand>
</feature>
<dbReference type="HAMAP" id="MF_00156">
    <property type="entry name" value="PanB"/>
    <property type="match status" value="1"/>
</dbReference>
<dbReference type="CDD" id="cd06557">
    <property type="entry name" value="KPHMT-like"/>
    <property type="match status" value="1"/>
</dbReference>
<dbReference type="PANTHER" id="PTHR20881">
    <property type="entry name" value="3-METHYL-2-OXOBUTANOATE HYDROXYMETHYLTRANSFERASE"/>
    <property type="match status" value="1"/>
</dbReference>
<keyword evidence="5" id="KW-0963">Cytoplasm</keyword>
<evidence type="ECO:0000313" key="6">
    <source>
        <dbReference type="EMBL" id="MFC0580849.1"/>
    </source>
</evidence>
<reference evidence="6 7" key="1">
    <citation type="submission" date="2024-09" db="EMBL/GenBank/DDBJ databases">
        <authorList>
            <person name="Sun Q."/>
            <person name="Mori K."/>
        </authorList>
    </citation>
    <scope>NUCLEOTIDE SEQUENCE [LARGE SCALE GENOMIC DNA]</scope>
    <source>
        <strain evidence="6 7">NCAIM B.02604</strain>
    </source>
</reference>
<dbReference type="EMBL" id="JBHLUB010000001">
    <property type="protein sequence ID" value="MFC0580849.1"/>
    <property type="molecule type" value="Genomic_DNA"/>
</dbReference>
<dbReference type="InterPro" id="IPR003700">
    <property type="entry name" value="Pantoate_hydroxy_MeTrfase"/>
</dbReference>
<comment type="subcellular location">
    <subcellularLocation>
        <location evidence="5">Cytoplasm</location>
    </subcellularLocation>
</comment>
<dbReference type="PIRSF" id="PIRSF000388">
    <property type="entry name" value="Pantoate_hydroxy_MeTrfase"/>
    <property type="match status" value="1"/>
</dbReference>
<dbReference type="GO" id="GO:0003864">
    <property type="term" value="F:3-methyl-2-oxobutanoate hydroxymethyltransferase activity"/>
    <property type="evidence" value="ECO:0007669"/>
    <property type="project" value="UniProtKB-EC"/>
</dbReference>
<accession>A0ABV6P6U7</accession>
<feature type="binding site" evidence="5">
    <location>
        <position position="90"/>
    </location>
    <ligand>
        <name>Mg(2+)</name>
        <dbReference type="ChEBI" id="CHEBI:18420"/>
    </ligand>
</feature>
<comment type="similarity">
    <text evidence="1 5">Belongs to the PanB family.</text>
</comment>
<keyword evidence="5" id="KW-0479">Metal-binding</keyword>
<dbReference type="RefSeq" id="WP_377457211.1">
    <property type="nucleotide sequence ID" value="NZ_JBHLUB010000001.1"/>
</dbReference>
<keyword evidence="5" id="KW-0460">Magnesium</keyword>
<dbReference type="InterPro" id="IPR015813">
    <property type="entry name" value="Pyrv/PenolPyrv_kinase-like_dom"/>
</dbReference>
<feature type="binding site" evidence="5">
    <location>
        <position position="90"/>
    </location>
    <ligand>
        <name>3-methyl-2-oxobutanoate</name>
        <dbReference type="ChEBI" id="CHEBI:11851"/>
    </ligand>
</feature>